<dbReference type="Proteomes" id="UP000176355">
    <property type="component" value="Unassembled WGS sequence"/>
</dbReference>
<dbReference type="AlphaFoldDB" id="A0A1G2P705"/>
<evidence type="ECO:0000256" key="1">
    <source>
        <dbReference type="SAM" id="MobiDB-lite"/>
    </source>
</evidence>
<feature type="compositionally biased region" description="Basic and acidic residues" evidence="1">
    <location>
        <begin position="22"/>
        <end position="51"/>
    </location>
</feature>
<gene>
    <name evidence="2" type="ORF">A3G03_00670</name>
</gene>
<comment type="caution">
    <text evidence="2">The sequence shown here is derived from an EMBL/GenBank/DDBJ whole genome shotgun (WGS) entry which is preliminary data.</text>
</comment>
<evidence type="ECO:0000313" key="2">
    <source>
        <dbReference type="EMBL" id="OHA44053.1"/>
    </source>
</evidence>
<reference evidence="2 3" key="1">
    <citation type="journal article" date="2016" name="Nat. Commun.">
        <title>Thousands of microbial genomes shed light on interconnected biogeochemical processes in an aquifer system.</title>
        <authorList>
            <person name="Anantharaman K."/>
            <person name="Brown C.T."/>
            <person name="Hug L.A."/>
            <person name="Sharon I."/>
            <person name="Castelle C.J."/>
            <person name="Probst A.J."/>
            <person name="Thomas B.C."/>
            <person name="Singh A."/>
            <person name="Wilkins M.J."/>
            <person name="Karaoz U."/>
            <person name="Brodie E.L."/>
            <person name="Williams K.H."/>
            <person name="Hubbard S.S."/>
            <person name="Banfield J.F."/>
        </authorList>
    </citation>
    <scope>NUCLEOTIDE SEQUENCE [LARGE SCALE GENOMIC DNA]</scope>
</reference>
<feature type="compositionally biased region" description="Basic and acidic residues" evidence="1">
    <location>
        <begin position="1"/>
        <end position="14"/>
    </location>
</feature>
<evidence type="ECO:0000313" key="3">
    <source>
        <dbReference type="Proteomes" id="UP000176355"/>
    </source>
</evidence>
<feature type="region of interest" description="Disordered" evidence="1">
    <location>
        <begin position="1"/>
        <end position="51"/>
    </location>
</feature>
<sequence length="423" mass="46767">MEKFPTHNPEENEPKIGGNELTKPEADLPKELLEHQEEMARFDREPGSKTKNSLDRAKKYLRILLAGAVLTFGGKMIYEKYEEHTEEQETIEYVLKSGLQEKAEKAGFDLKVDVPNGNGPYIAHIGYTHSFTANTPSAELLNMLAHDVIVKGNKDAEQLLLSLKEKGAVASVVFTEGYDEQSAGFLEFVSSERNKIISVETNEGAVKKLTDIISGLPAQNELPRDARTSFEYLVSKKLSELSRNNISISNDQLSALQNICRQKLGSFDMQSVGERMIKEGAAMKTFIDGEYKIAPVESSAIRDEIRKGEAVLSPLADKLGKLAELANKGSKEASAEYGEVAMQYNIINAQLHREKVLDARENFAVELIKGATSEQKVEHGVIPMLYGTSHDFSDNVKTLNKSDGKGKIGLITLVPKGYKGTRE</sequence>
<organism evidence="2 3">
    <name type="scientific">Candidatus Taylorbacteria bacterium RIFCSPLOWO2_12_FULL_44_15c</name>
    <dbReference type="NCBI Taxonomy" id="1802333"/>
    <lineage>
        <taxon>Bacteria</taxon>
        <taxon>Candidatus Tayloriibacteriota</taxon>
    </lineage>
</organism>
<dbReference type="STRING" id="1802333.A3G03_00670"/>
<dbReference type="EMBL" id="MHSL01000011">
    <property type="protein sequence ID" value="OHA44053.1"/>
    <property type="molecule type" value="Genomic_DNA"/>
</dbReference>
<accession>A0A1G2P705</accession>
<name>A0A1G2P705_9BACT</name>
<protein>
    <submittedName>
        <fullName evidence="2">Uncharacterized protein</fullName>
    </submittedName>
</protein>
<proteinExistence type="predicted"/>